<comment type="caution">
    <text evidence="1">The sequence shown here is derived from an EMBL/GenBank/DDBJ whole genome shotgun (WGS) entry which is preliminary data.</text>
</comment>
<dbReference type="EMBL" id="CM046398">
    <property type="protein sequence ID" value="KAI8532169.1"/>
    <property type="molecule type" value="Genomic_DNA"/>
</dbReference>
<name>A0ACC0LU69_RHOML</name>
<reference evidence="1" key="1">
    <citation type="submission" date="2022-02" db="EMBL/GenBank/DDBJ databases">
        <title>Plant Genome Project.</title>
        <authorList>
            <person name="Zhang R.-G."/>
        </authorList>
    </citation>
    <scope>NUCLEOTIDE SEQUENCE</scope>
    <source>
        <strain evidence="1">AT1</strain>
    </source>
</reference>
<evidence type="ECO:0000313" key="2">
    <source>
        <dbReference type="Proteomes" id="UP001062846"/>
    </source>
</evidence>
<proteinExistence type="predicted"/>
<keyword evidence="2" id="KW-1185">Reference proteome</keyword>
<accession>A0ACC0LU69</accession>
<protein>
    <submittedName>
        <fullName evidence="1">Uncharacterized protein</fullName>
    </submittedName>
</protein>
<dbReference type="Proteomes" id="UP001062846">
    <property type="component" value="Chromosome 11"/>
</dbReference>
<gene>
    <name evidence="1" type="ORF">RHMOL_Rhmol11G0192700</name>
</gene>
<organism evidence="1 2">
    <name type="scientific">Rhododendron molle</name>
    <name type="common">Chinese azalea</name>
    <name type="synonym">Azalea mollis</name>
    <dbReference type="NCBI Taxonomy" id="49168"/>
    <lineage>
        <taxon>Eukaryota</taxon>
        <taxon>Viridiplantae</taxon>
        <taxon>Streptophyta</taxon>
        <taxon>Embryophyta</taxon>
        <taxon>Tracheophyta</taxon>
        <taxon>Spermatophyta</taxon>
        <taxon>Magnoliopsida</taxon>
        <taxon>eudicotyledons</taxon>
        <taxon>Gunneridae</taxon>
        <taxon>Pentapetalae</taxon>
        <taxon>asterids</taxon>
        <taxon>Ericales</taxon>
        <taxon>Ericaceae</taxon>
        <taxon>Ericoideae</taxon>
        <taxon>Rhodoreae</taxon>
        <taxon>Rhododendron</taxon>
    </lineage>
</organism>
<evidence type="ECO:0000313" key="1">
    <source>
        <dbReference type="EMBL" id="KAI8532169.1"/>
    </source>
</evidence>
<sequence>MHSKFSVTHLHPWPSFRLIPFSRGNFCEIKCCAANSPPPPPSSDHKSQFRLVGQSWVDKRWKLNEIDSAAVQETLNQWLSKTQDFFSEVTSPLVKTVKDRKPNPGNILDTEDTDDIFMAEQTVDSATPNGNLSLAAIVSIEQFSR</sequence>